<protein>
    <recommendedName>
        <fullName evidence="1">AB hydrolase-1 domain-containing protein</fullName>
    </recommendedName>
</protein>
<dbReference type="OrthoDB" id="3466836at2759"/>
<keyword evidence="3" id="KW-1185">Reference proteome</keyword>
<dbReference type="InterPro" id="IPR029058">
    <property type="entry name" value="AB_hydrolase_fold"/>
</dbReference>
<accession>A0A194WZ61</accession>
<dbReference type="InParanoid" id="A0A194WZ61"/>
<feature type="domain" description="AB hydrolase-1" evidence="1">
    <location>
        <begin position="33"/>
        <end position="307"/>
    </location>
</feature>
<dbReference type="Proteomes" id="UP000070700">
    <property type="component" value="Unassembled WGS sequence"/>
</dbReference>
<dbReference type="KEGG" id="psco:LY89DRAFT_753800"/>
<dbReference type="AlphaFoldDB" id="A0A194WZ61"/>
<evidence type="ECO:0000313" key="3">
    <source>
        <dbReference type="Proteomes" id="UP000070700"/>
    </source>
</evidence>
<gene>
    <name evidence="2" type="ORF">LY89DRAFT_753800</name>
</gene>
<dbReference type="GeneID" id="28831017"/>
<name>A0A194WZ61_MOLSC</name>
<evidence type="ECO:0000313" key="2">
    <source>
        <dbReference type="EMBL" id="KUJ13241.1"/>
    </source>
</evidence>
<proteinExistence type="predicted"/>
<dbReference type="InterPro" id="IPR000073">
    <property type="entry name" value="AB_hydrolase_1"/>
</dbReference>
<evidence type="ECO:0000259" key="1">
    <source>
        <dbReference type="Pfam" id="PF12697"/>
    </source>
</evidence>
<dbReference type="Gene3D" id="3.40.50.1820">
    <property type="entry name" value="alpha/beta hydrolase"/>
    <property type="match status" value="1"/>
</dbReference>
<dbReference type="SUPFAM" id="SSF53474">
    <property type="entry name" value="alpha/beta-Hydrolases"/>
    <property type="match status" value="1"/>
</dbReference>
<reference evidence="2 3" key="1">
    <citation type="submission" date="2015-10" db="EMBL/GenBank/DDBJ databases">
        <title>Full genome of DAOMC 229536 Phialocephala scopiformis, a fungal endophyte of spruce producing the potent anti-insectan compound rugulosin.</title>
        <authorList>
            <consortium name="DOE Joint Genome Institute"/>
            <person name="Walker A.K."/>
            <person name="Frasz S.L."/>
            <person name="Seifert K.A."/>
            <person name="Miller J.D."/>
            <person name="Mondo S.J."/>
            <person name="Labutti K."/>
            <person name="Lipzen A."/>
            <person name="Dockter R."/>
            <person name="Kennedy M."/>
            <person name="Grigoriev I.V."/>
            <person name="Spatafora J.W."/>
        </authorList>
    </citation>
    <scope>NUCLEOTIDE SEQUENCE [LARGE SCALE GENOMIC DNA]</scope>
    <source>
        <strain evidence="2 3">CBS 120377</strain>
    </source>
</reference>
<sequence>MENFFVKLGRVPTVQLSCTFSPGSKQPGQEPLIVFLNGINIPQVAWFPVATILKKGLLECPPMLMYDRVGQGASVGRNPEAPGRPKGHGRDCLDAAHDLREVITFIKETCIGTSYIHVDSLRIVIVASSVACAIARLYAAEFPGTVVAMVLLDSTLANSDTVSLFPDPESPGFSASDLPAGVSPDLCADARKKIFPIYGSESRNPEGIWRGTLPTLLPHPDSPTLPRSKSGMPFVTVVEHDPEIFPLQVKKTVGLPTIMTKTYFDPAWHQYHIGLAQITSPEMSKGPIIAAGCGHLIQRDNPKLVASEIVEILGKLGQDTQSRL</sequence>
<dbReference type="EMBL" id="KQ947422">
    <property type="protein sequence ID" value="KUJ13241.1"/>
    <property type="molecule type" value="Genomic_DNA"/>
</dbReference>
<dbReference type="RefSeq" id="XP_018067596.1">
    <property type="nucleotide sequence ID" value="XM_018221291.1"/>
</dbReference>
<dbReference type="Pfam" id="PF12697">
    <property type="entry name" value="Abhydrolase_6"/>
    <property type="match status" value="1"/>
</dbReference>
<organism evidence="2 3">
    <name type="scientific">Mollisia scopiformis</name>
    <name type="common">Conifer needle endophyte fungus</name>
    <name type="synonym">Phialocephala scopiformis</name>
    <dbReference type="NCBI Taxonomy" id="149040"/>
    <lineage>
        <taxon>Eukaryota</taxon>
        <taxon>Fungi</taxon>
        <taxon>Dikarya</taxon>
        <taxon>Ascomycota</taxon>
        <taxon>Pezizomycotina</taxon>
        <taxon>Leotiomycetes</taxon>
        <taxon>Helotiales</taxon>
        <taxon>Mollisiaceae</taxon>
        <taxon>Mollisia</taxon>
    </lineage>
</organism>